<dbReference type="NCBIfam" id="TIGR02937">
    <property type="entry name" value="sigma70-ECF"/>
    <property type="match status" value="1"/>
</dbReference>
<dbReference type="Pfam" id="PF04542">
    <property type="entry name" value="Sigma70_r2"/>
    <property type="match status" value="1"/>
</dbReference>
<dbReference type="InterPro" id="IPR013249">
    <property type="entry name" value="RNA_pol_sigma70_r4_t2"/>
</dbReference>
<evidence type="ECO:0000256" key="5">
    <source>
        <dbReference type="SAM" id="MobiDB-lite"/>
    </source>
</evidence>
<evidence type="ECO:0000256" key="3">
    <source>
        <dbReference type="ARBA" id="ARBA00023082"/>
    </source>
</evidence>
<dbReference type="InterPro" id="IPR013324">
    <property type="entry name" value="RNA_pol_sigma_r3/r4-like"/>
</dbReference>
<evidence type="ECO:0000313" key="8">
    <source>
        <dbReference type="EMBL" id="THJ64628.1"/>
    </source>
</evidence>
<keyword evidence="2" id="KW-0805">Transcription regulation</keyword>
<dbReference type="Gene3D" id="1.10.1740.10">
    <property type="match status" value="1"/>
</dbReference>
<dbReference type="AlphaFoldDB" id="A0A4S5E012"/>
<dbReference type="Gene3D" id="1.10.10.10">
    <property type="entry name" value="Winged helix-like DNA-binding domain superfamily/Winged helix DNA-binding domain"/>
    <property type="match status" value="1"/>
</dbReference>
<dbReference type="PANTHER" id="PTHR43133">
    <property type="entry name" value="RNA POLYMERASE ECF-TYPE SIGMA FACTO"/>
    <property type="match status" value="1"/>
</dbReference>
<evidence type="ECO:0000259" key="7">
    <source>
        <dbReference type="Pfam" id="PF08281"/>
    </source>
</evidence>
<comment type="similarity">
    <text evidence="1">Belongs to the sigma-70 factor family. ECF subfamily.</text>
</comment>
<sequence length="206" mass="22974">MNANDGAPPAPGPPLRSEQSEEAPDLTALLVATGLRDAQAFQSLYRACSRRVFGLARKILGDPEASAEVTQEVFLMVWEQGHRYEPALGHPISWLMTLTHRRAVDRLRSEHSRAVRDELWGRRHWSEGFDEVAEQVAGREEAERVRASLAVLSAVQYEAISLAYFSHLTYVEVAERLGVPVATAKTRIRDGLKKLRSALEAQLSMT</sequence>
<dbReference type="InterPro" id="IPR013325">
    <property type="entry name" value="RNA_pol_sigma_r2"/>
</dbReference>
<dbReference type="Proteomes" id="UP000305233">
    <property type="component" value="Unassembled WGS sequence"/>
</dbReference>
<evidence type="ECO:0000256" key="4">
    <source>
        <dbReference type="ARBA" id="ARBA00023163"/>
    </source>
</evidence>
<reference evidence="8 9" key="1">
    <citation type="submission" date="2019-04" db="EMBL/GenBank/DDBJ databases">
        <authorList>
            <person name="Liu Q."/>
            <person name="Xin Y.-H."/>
        </authorList>
    </citation>
    <scope>NUCLEOTIDE SEQUENCE [LARGE SCALE GENOMIC DNA]</scope>
    <source>
        <strain evidence="8 9">AM23</strain>
    </source>
</reference>
<dbReference type="GO" id="GO:0003677">
    <property type="term" value="F:DNA binding"/>
    <property type="evidence" value="ECO:0007669"/>
    <property type="project" value="InterPro"/>
</dbReference>
<proteinExistence type="inferred from homology"/>
<dbReference type="InterPro" id="IPR036388">
    <property type="entry name" value="WH-like_DNA-bd_sf"/>
</dbReference>
<evidence type="ECO:0000256" key="1">
    <source>
        <dbReference type="ARBA" id="ARBA00010641"/>
    </source>
</evidence>
<feature type="domain" description="RNA polymerase sigma factor 70 region 4 type 2" evidence="7">
    <location>
        <begin position="143"/>
        <end position="195"/>
    </location>
</feature>
<dbReference type="RefSeq" id="WP_136455772.1">
    <property type="nucleotide sequence ID" value="NZ_SSWH01000022.1"/>
</dbReference>
<name>A0A4S5E012_9MICC</name>
<comment type="caution">
    <text evidence="8">The sequence shown here is derived from an EMBL/GenBank/DDBJ whole genome shotgun (WGS) entry which is preliminary data.</text>
</comment>
<dbReference type="PANTHER" id="PTHR43133:SF66">
    <property type="entry name" value="ECF RNA POLYMERASE SIGMA FACTOR SIGK"/>
    <property type="match status" value="1"/>
</dbReference>
<organism evidence="8 9">
    <name type="scientific">Arthrobacter echini</name>
    <dbReference type="NCBI Taxonomy" id="1529066"/>
    <lineage>
        <taxon>Bacteria</taxon>
        <taxon>Bacillati</taxon>
        <taxon>Actinomycetota</taxon>
        <taxon>Actinomycetes</taxon>
        <taxon>Micrococcales</taxon>
        <taxon>Micrococcaceae</taxon>
        <taxon>Arthrobacter</taxon>
    </lineage>
</organism>
<dbReference type="EMBL" id="SSWH01000022">
    <property type="protein sequence ID" value="THJ64628.1"/>
    <property type="molecule type" value="Genomic_DNA"/>
</dbReference>
<accession>A0A4S5E012</accession>
<feature type="region of interest" description="Disordered" evidence="5">
    <location>
        <begin position="1"/>
        <end position="22"/>
    </location>
</feature>
<keyword evidence="3" id="KW-0731">Sigma factor</keyword>
<feature type="domain" description="RNA polymerase sigma-70 region 2" evidence="6">
    <location>
        <begin position="44"/>
        <end position="111"/>
    </location>
</feature>
<dbReference type="InterPro" id="IPR007627">
    <property type="entry name" value="RNA_pol_sigma70_r2"/>
</dbReference>
<keyword evidence="9" id="KW-1185">Reference proteome</keyword>
<evidence type="ECO:0000313" key="9">
    <source>
        <dbReference type="Proteomes" id="UP000305233"/>
    </source>
</evidence>
<dbReference type="InterPro" id="IPR014284">
    <property type="entry name" value="RNA_pol_sigma-70_dom"/>
</dbReference>
<evidence type="ECO:0000259" key="6">
    <source>
        <dbReference type="Pfam" id="PF04542"/>
    </source>
</evidence>
<evidence type="ECO:0000256" key="2">
    <source>
        <dbReference type="ARBA" id="ARBA00023015"/>
    </source>
</evidence>
<keyword evidence="4" id="KW-0804">Transcription</keyword>
<dbReference type="Pfam" id="PF08281">
    <property type="entry name" value="Sigma70_r4_2"/>
    <property type="match status" value="1"/>
</dbReference>
<protein>
    <submittedName>
        <fullName evidence="8">Sigma-70 family RNA polymerase sigma factor</fullName>
    </submittedName>
</protein>
<dbReference type="OrthoDB" id="9784272at2"/>
<dbReference type="GO" id="GO:0006352">
    <property type="term" value="P:DNA-templated transcription initiation"/>
    <property type="evidence" value="ECO:0007669"/>
    <property type="project" value="InterPro"/>
</dbReference>
<dbReference type="SUPFAM" id="SSF88659">
    <property type="entry name" value="Sigma3 and sigma4 domains of RNA polymerase sigma factors"/>
    <property type="match status" value="1"/>
</dbReference>
<dbReference type="SUPFAM" id="SSF88946">
    <property type="entry name" value="Sigma2 domain of RNA polymerase sigma factors"/>
    <property type="match status" value="1"/>
</dbReference>
<dbReference type="InterPro" id="IPR039425">
    <property type="entry name" value="RNA_pol_sigma-70-like"/>
</dbReference>
<dbReference type="CDD" id="cd06171">
    <property type="entry name" value="Sigma70_r4"/>
    <property type="match status" value="1"/>
</dbReference>
<gene>
    <name evidence="8" type="ORF">E8P82_14555</name>
</gene>
<dbReference type="GO" id="GO:0016987">
    <property type="term" value="F:sigma factor activity"/>
    <property type="evidence" value="ECO:0007669"/>
    <property type="project" value="UniProtKB-KW"/>
</dbReference>